<organism evidence="3 4">
    <name type="scientific">Symbiodinium natans</name>
    <dbReference type="NCBI Taxonomy" id="878477"/>
    <lineage>
        <taxon>Eukaryota</taxon>
        <taxon>Sar</taxon>
        <taxon>Alveolata</taxon>
        <taxon>Dinophyceae</taxon>
        <taxon>Suessiales</taxon>
        <taxon>Symbiodiniaceae</taxon>
        <taxon>Symbiodinium</taxon>
    </lineage>
</organism>
<dbReference type="Proteomes" id="UP000604046">
    <property type="component" value="Unassembled WGS sequence"/>
</dbReference>
<sequence length="263" mass="28625">DCLRIGRDPASEVPVNLPGVSWAHAELRLGANGALCLRDLSSNGTGFKDASGGIARVKRGLDVEVPEKSLVVLPLKVKAATNAIESRMCFAVELNSEEPPPDPLEEARKLQPQLVREVQAALQEQLAQAPAPAPGQPEPSAEPPAEPPAEPQLERAAPEETPEAPEPKPAKEAEDATWQPKVEPFLPFCPLPLLLGSGFPYTVTKRLTTLILILILVPGQTKEREEKDEKEKKERREKASKEAKVKESKETGRSGRSRQGRRS</sequence>
<dbReference type="Pfam" id="PF00498">
    <property type="entry name" value="FHA"/>
    <property type="match status" value="1"/>
</dbReference>
<gene>
    <name evidence="3" type="ORF">SNAT2548_LOCUS14447</name>
</gene>
<dbReference type="CDD" id="cd00060">
    <property type="entry name" value="FHA"/>
    <property type="match status" value="1"/>
</dbReference>
<feature type="domain" description="FHA" evidence="2">
    <location>
        <begin position="3"/>
        <end position="45"/>
    </location>
</feature>
<evidence type="ECO:0000256" key="1">
    <source>
        <dbReference type="SAM" id="MobiDB-lite"/>
    </source>
</evidence>
<evidence type="ECO:0000313" key="4">
    <source>
        <dbReference type="Proteomes" id="UP000604046"/>
    </source>
</evidence>
<name>A0A812MKZ0_9DINO</name>
<protein>
    <recommendedName>
        <fullName evidence="2">FHA domain-containing protein</fullName>
    </recommendedName>
</protein>
<feature type="compositionally biased region" description="Basic and acidic residues" evidence="1">
    <location>
        <begin position="165"/>
        <end position="174"/>
    </location>
</feature>
<dbReference type="AlphaFoldDB" id="A0A812MKZ0"/>
<feature type="compositionally biased region" description="Pro residues" evidence="1">
    <location>
        <begin position="131"/>
        <end position="150"/>
    </location>
</feature>
<dbReference type="Gene3D" id="2.60.200.20">
    <property type="match status" value="1"/>
</dbReference>
<reference evidence="3" key="1">
    <citation type="submission" date="2021-02" db="EMBL/GenBank/DDBJ databases">
        <authorList>
            <person name="Dougan E. K."/>
            <person name="Rhodes N."/>
            <person name="Thang M."/>
            <person name="Chan C."/>
        </authorList>
    </citation>
    <scope>NUCLEOTIDE SEQUENCE</scope>
</reference>
<dbReference type="InterPro" id="IPR000253">
    <property type="entry name" value="FHA_dom"/>
</dbReference>
<feature type="compositionally biased region" description="Basic and acidic residues" evidence="1">
    <location>
        <begin position="221"/>
        <end position="253"/>
    </location>
</feature>
<proteinExistence type="predicted"/>
<feature type="region of interest" description="Disordered" evidence="1">
    <location>
        <begin position="124"/>
        <end position="177"/>
    </location>
</feature>
<dbReference type="OrthoDB" id="435484at2759"/>
<comment type="caution">
    <text evidence="3">The sequence shown here is derived from an EMBL/GenBank/DDBJ whole genome shotgun (WGS) entry which is preliminary data.</text>
</comment>
<evidence type="ECO:0000259" key="2">
    <source>
        <dbReference type="PROSITE" id="PS50006"/>
    </source>
</evidence>
<dbReference type="InterPro" id="IPR008984">
    <property type="entry name" value="SMAD_FHA_dom_sf"/>
</dbReference>
<dbReference type="EMBL" id="CAJNDS010001669">
    <property type="protein sequence ID" value="CAE7272244.1"/>
    <property type="molecule type" value="Genomic_DNA"/>
</dbReference>
<feature type="non-terminal residue" evidence="3">
    <location>
        <position position="263"/>
    </location>
</feature>
<feature type="region of interest" description="Disordered" evidence="1">
    <location>
        <begin position="220"/>
        <end position="263"/>
    </location>
</feature>
<dbReference type="SUPFAM" id="SSF49879">
    <property type="entry name" value="SMAD/FHA domain"/>
    <property type="match status" value="1"/>
</dbReference>
<evidence type="ECO:0000313" key="3">
    <source>
        <dbReference type="EMBL" id="CAE7272244.1"/>
    </source>
</evidence>
<keyword evidence="4" id="KW-1185">Reference proteome</keyword>
<accession>A0A812MKZ0</accession>
<dbReference type="PROSITE" id="PS50006">
    <property type="entry name" value="FHA_DOMAIN"/>
    <property type="match status" value="1"/>
</dbReference>